<proteinExistence type="predicted"/>
<name>A0A556N0A0_9FLAO</name>
<evidence type="ECO:0000313" key="2">
    <source>
        <dbReference type="Proteomes" id="UP000316008"/>
    </source>
</evidence>
<organism evidence="1 2">
    <name type="scientific">Fluviicola chungangensis</name>
    <dbReference type="NCBI Taxonomy" id="2597671"/>
    <lineage>
        <taxon>Bacteria</taxon>
        <taxon>Pseudomonadati</taxon>
        <taxon>Bacteroidota</taxon>
        <taxon>Flavobacteriia</taxon>
        <taxon>Flavobacteriales</taxon>
        <taxon>Crocinitomicaceae</taxon>
        <taxon>Fluviicola</taxon>
    </lineage>
</organism>
<gene>
    <name evidence="1" type="ORF">FO442_07610</name>
</gene>
<dbReference type="RefSeq" id="WP_144332567.1">
    <property type="nucleotide sequence ID" value="NZ_VLPL01000003.1"/>
</dbReference>
<protein>
    <submittedName>
        <fullName evidence="1">Uncharacterized protein</fullName>
    </submittedName>
</protein>
<dbReference type="AlphaFoldDB" id="A0A556N0A0"/>
<dbReference type="EMBL" id="VLPL01000003">
    <property type="protein sequence ID" value="TSJ45611.1"/>
    <property type="molecule type" value="Genomic_DNA"/>
</dbReference>
<sequence>MKKIILFGLSVCAIHTFGHSQTNTTQLPNGVVVHQAQGVEGTPQATKQEPMHVRTLQDWTLPECIDALAHTEMKLNEASEQERARYLSEKGRIVQRINELKSGN</sequence>
<accession>A0A556N0A0</accession>
<keyword evidence="2" id="KW-1185">Reference proteome</keyword>
<evidence type="ECO:0000313" key="1">
    <source>
        <dbReference type="EMBL" id="TSJ45611.1"/>
    </source>
</evidence>
<reference evidence="1 2" key="1">
    <citation type="submission" date="2019-07" db="EMBL/GenBank/DDBJ databases">
        <authorList>
            <person name="Huq M.A."/>
        </authorList>
    </citation>
    <scope>NUCLEOTIDE SEQUENCE [LARGE SCALE GENOMIC DNA]</scope>
    <source>
        <strain evidence="1 2">MAH-3</strain>
    </source>
</reference>
<comment type="caution">
    <text evidence="1">The sequence shown here is derived from an EMBL/GenBank/DDBJ whole genome shotgun (WGS) entry which is preliminary data.</text>
</comment>
<dbReference type="OrthoDB" id="9846127at2"/>
<dbReference type="Proteomes" id="UP000316008">
    <property type="component" value="Unassembled WGS sequence"/>
</dbReference>